<dbReference type="InterPro" id="IPR000873">
    <property type="entry name" value="AMP-dep_synth/lig_dom"/>
</dbReference>
<evidence type="ECO:0000313" key="18">
    <source>
        <dbReference type="Proteomes" id="UP000183832"/>
    </source>
</evidence>
<comment type="subcellular location">
    <subcellularLocation>
        <location evidence="2">Peroxisome</location>
    </subcellularLocation>
</comment>
<evidence type="ECO:0000256" key="9">
    <source>
        <dbReference type="ARBA" id="ARBA00023002"/>
    </source>
</evidence>
<evidence type="ECO:0000259" key="16">
    <source>
        <dbReference type="Pfam" id="PF13193"/>
    </source>
</evidence>
<dbReference type="PANTHER" id="PTHR24096">
    <property type="entry name" value="LONG-CHAIN-FATTY-ACID--COA LIGASE"/>
    <property type="match status" value="1"/>
</dbReference>
<dbReference type="InterPro" id="IPR025110">
    <property type="entry name" value="AMP-bd_C"/>
</dbReference>
<feature type="domain" description="AMP-binding enzyme C-terminal" evidence="16">
    <location>
        <begin position="1049"/>
        <end position="1121"/>
    </location>
</feature>
<dbReference type="Pfam" id="PF00501">
    <property type="entry name" value="AMP-binding"/>
    <property type="match status" value="3"/>
</dbReference>
<reference evidence="17 18" key="1">
    <citation type="submission" date="2015-04" db="EMBL/GenBank/DDBJ databases">
        <authorList>
            <person name="Syromyatnikov M.Y."/>
            <person name="Popov V.N."/>
        </authorList>
    </citation>
    <scope>NUCLEOTIDE SEQUENCE [LARGE SCALE GENOMIC DNA]</scope>
</reference>
<evidence type="ECO:0000256" key="5">
    <source>
        <dbReference type="ARBA" id="ARBA00019043"/>
    </source>
</evidence>
<comment type="cofactor">
    <cofactor evidence="1">
        <name>Mg(2+)</name>
        <dbReference type="ChEBI" id="CHEBI:18420"/>
    </cofactor>
</comment>
<evidence type="ECO:0000256" key="6">
    <source>
        <dbReference type="ARBA" id="ARBA00022741"/>
    </source>
</evidence>
<dbReference type="Gene3D" id="3.40.50.980">
    <property type="match status" value="7"/>
</dbReference>
<keyword evidence="10" id="KW-0503">Monooxygenase</keyword>
<feature type="domain" description="AMP-binding enzyme C-terminal" evidence="16">
    <location>
        <begin position="482"/>
        <end position="558"/>
    </location>
</feature>
<name>A0A1J1IMR6_9DIPT</name>
<keyword evidence="13" id="KW-0599">Photoprotein</keyword>
<evidence type="ECO:0000256" key="3">
    <source>
        <dbReference type="ARBA" id="ARBA00006432"/>
    </source>
</evidence>
<keyword evidence="7" id="KW-0067">ATP-binding</keyword>
<evidence type="ECO:0000256" key="14">
    <source>
        <dbReference type="ARBA" id="ARBA00048497"/>
    </source>
</evidence>
<dbReference type="Gene3D" id="2.30.38.10">
    <property type="entry name" value="Luciferase, Domain 3"/>
    <property type="match status" value="3"/>
</dbReference>
<evidence type="ECO:0000256" key="2">
    <source>
        <dbReference type="ARBA" id="ARBA00004275"/>
    </source>
</evidence>
<protein>
    <recommendedName>
        <fullName evidence="5">Luciferin 4-monooxygenase</fullName>
        <ecNumber evidence="4">1.13.12.7</ecNumber>
    </recommendedName>
</protein>
<feature type="domain" description="AMP-dependent synthetase/ligase" evidence="15">
    <location>
        <begin position="627"/>
        <end position="997"/>
    </location>
</feature>
<dbReference type="FunFam" id="3.30.300.30:FF:000007">
    <property type="entry name" value="4-coumarate--CoA ligase 2"/>
    <property type="match status" value="2"/>
</dbReference>
<accession>A0A1J1IMR6</accession>
<dbReference type="GO" id="GO:0005524">
    <property type="term" value="F:ATP binding"/>
    <property type="evidence" value="ECO:0007669"/>
    <property type="project" value="UniProtKB-KW"/>
</dbReference>
<dbReference type="GO" id="GO:0008218">
    <property type="term" value="P:bioluminescence"/>
    <property type="evidence" value="ECO:0007669"/>
    <property type="project" value="UniProtKB-KW"/>
</dbReference>
<dbReference type="InterPro" id="IPR020845">
    <property type="entry name" value="AMP-binding_CS"/>
</dbReference>
<evidence type="ECO:0000256" key="13">
    <source>
        <dbReference type="ARBA" id="ARBA00023262"/>
    </source>
</evidence>
<dbReference type="PANTHER" id="PTHR24096:SF423">
    <property type="entry name" value="GM05240P"/>
    <property type="match status" value="1"/>
</dbReference>
<dbReference type="GO" id="GO:0005777">
    <property type="term" value="C:peroxisome"/>
    <property type="evidence" value="ECO:0007669"/>
    <property type="project" value="UniProtKB-SubCell"/>
</dbReference>
<evidence type="ECO:0000256" key="4">
    <source>
        <dbReference type="ARBA" id="ARBA00012532"/>
    </source>
</evidence>
<keyword evidence="18" id="KW-1185">Reference proteome</keyword>
<evidence type="ECO:0000259" key="15">
    <source>
        <dbReference type="Pfam" id="PF00501"/>
    </source>
</evidence>
<evidence type="ECO:0000256" key="10">
    <source>
        <dbReference type="ARBA" id="ARBA00023033"/>
    </source>
</evidence>
<dbReference type="GO" id="GO:0004497">
    <property type="term" value="F:monooxygenase activity"/>
    <property type="evidence" value="ECO:0007669"/>
    <property type="project" value="UniProtKB-KW"/>
</dbReference>
<dbReference type="Proteomes" id="UP000183832">
    <property type="component" value="Unassembled WGS sequence"/>
</dbReference>
<evidence type="ECO:0000256" key="7">
    <source>
        <dbReference type="ARBA" id="ARBA00022840"/>
    </source>
</evidence>
<dbReference type="EMBL" id="CVRI01000055">
    <property type="protein sequence ID" value="CRL01456.1"/>
    <property type="molecule type" value="Genomic_DNA"/>
</dbReference>
<dbReference type="OrthoDB" id="10253869at2759"/>
<dbReference type="FunFam" id="3.40.50.12780:FF:000003">
    <property type="entry name" value="Long-chain-fatty-acid--CoA ligase FadD"/>
    <property type="match status" value="2"/>
</dbReference>
<organism evidence="17 18">
    <name type="scientific">Clunio marinus</name>
    <dbReference type="NCBI Taxonomy" id="568069"/>
    <lineage>
        <taxon>Eukaryota</taxon>
        <taxon>Metazoa</taxon>
        <taxon>Ecdysozoa</taxon>
        <taxon>Arthropoda</taxon>
        <taxon>Hexapoda</taxon>
        <taxon>Insecta</taxon>
        <taxon>Pterygota</taxon>
        <taxon>Neoptera</taxon>
        <taxon>Endopterygota</taxon>
        <taxon>Diptera</taxon>
        <taxon>Nematocera</taxon>
        <taxon>Chironomoidea</taxon>
        <taxon>Chironomidae</taxon>
        <taxon>Clunio</taxon>
    </lineage>
</organism>
<dbReference type="GO" id="GO:0016405">
    <property type="term" value="F:CoA-ligase activity"/>
    <property type="evidence" value="ECO:0007669"/>
    <property type="project" value="TreeGrafter"/>
</dbReference>
<keyword evidence="6" id="KW-0547">Nucleotide-binding</keyword>
<keyword evidence="9" id="KW-0560">Oxidoreductase</keyword>
<evidence type="ECO:0000256" key="11">
    <source>
        <dbReference type="ARBA" id="ARBA00023140"/>
    </source>
</evidence>
<comment type="similarity">
    <text evidence="3">Belongs to the ATP-dependent AMP-binding enzyme family.</text>
</comment>
<evidence type="ECO:0000256" key="8">
    <source>
        <dbReference type="ARBA" id="ARBA00022842"/>
    </source>
</evidence>
<feature type="domain" description="AMP-binding enzyme C-terminal" evidence="16">
    <location>
        <begin position="1596"/>
        <end position="1672"/>
    </location>
</feature>
<comment type="catalytic activity">
    <reaction evidence="14">
        <text>firefly D-luciferin + ATP + O2 = firefly oxyluciferin + hnu + AMP + CO2 + diphosphate</text>
        <dbReference type="Rhea" id="RHEA:10732"/>
        <dbReference type="ChEBI" id="CHEBI:15379"/>
        <dbReference type="ChEBI" id="CHEBI:16526"/>
        <dbReference type="ChEBI" id="CHEBI:16792"/>
        <dbReference type="ChEBI" id="CHEBI:30212"/>
        <dbReference type="ChEBI" id="CHEBI:30616"/>
        <dbReference type="ChEBI" id="CHEBI:33019"/>
        <dbReference type="ChEBI" id="CHEBI:58038"/>
        <dbReference type="ChEBI" id="CHEBI:456215"/>
        <dbReference type="EC" id="1.13.12.7"/>
    </reaction>
</comment>
<dbReference type="SUPFAM" id="SSF56801">
    <property type="entry name" value="Acetyl-CoA synthetase-like"/>
    <property type="match status" value="3"/>
</dbReference>
<dbReference type="STRING" id="568069.A0A1J1IMR6"/>
<evidence type="ECO:0000256" key="1">
    <source>
        <dbReference type="ARBA" id="ARBA00001946"/>
    </source>
</evidence>
<dbReference type="Pfam" id="PF13193">
    <property type="entry name" value="AMP-binding_C"/>
    <property type="match status" value="3"/>
</dbReference>
<keyword evidence="11" id="KW-0576">Peroxisome</keyword>
<evidence type="ECO:0000256" key="12">
    <source>
        <dbReference type="ARBA" id="ARBA00023223"/>
    </source>
</evidence>
<dbReference type="EC" id="1.13.12.7" evidence="4"/>
<proteinExistence type="inferred from homology"/>
<gene>
    <name evidence="17" type="ORF">CLUMA_CG014231</name>
</gene>
<feature type="domain" description="AMP-dependent synthetase/ligase" evidence="15">
    <location>
        <begin position="49"/>
        <end position="430"/>
    </location>
</feature>
<dbReference type="Gene3D" id="3.30.300.30">
    <property type="match status" value="3"/>
</dbReference>
<keyword evidence="12" id="KW-0455">Luminescence</keyword>
<dbReference type="PROSITE" id="PS00455">
    <property type="entry name" value="AMP_BINDING"/>
    <property type="match status" value="3"/>
</dbReference>
<feature type="domain" description="AMP-dependent synthetase/ligase" evidence="15">
    <location>
        <begin position="1181"/>
        <end position="1544"/>
    </location>
</feature>
<dbReference type="InterPro" id="IPR045851">
    <property type="entry name" value="AMP-bd_C_sf"/>
</dbReference>
<evidence type="ECO:0000313" key="17">
    <source>
        <dbReference type="EMBL" id="CRL01456.1"/>
    </source>
</evidence>
<keyword evidence="8" id="KW-0460">Magnesium</keyword>
<sequence>MEKEDCKNIIYGGDPSENGSITDGCASLGEIILKRLQAGGDFNSIINATTKETWKFSDVLKKSMSISRTLHNFGLQRNDVISIVSENRHEFSAIAFGAIFLSVIVAPINVTYTERELLHTLDLSKPKIVFVSPFAATKVVSVCKKLNYVKNVVIIEDDQSQTDNFTLSLNEMIKKYEKISFNVDDHVRRKVDINTQVALIFCSSGTTGLPKGVEITQKNAMSCLQTYRGFLKFFRASHQLSPIVINIAPWFHVLGFISMFMLSCTPDALFIFLTKFDENVFYKSIEDYKVNFLIVVPPIMLLMAKSPLFDKYNLSSVKISSELLRILISLVDILMMYLILDISSGAAPLSKEVENQVLERFKGKVKIRQGYGMSEATYGVIGVVETSKPGSIGMPYKGVYVKVIDENGRALGPNQPGELCFKGDRIMKGYINNRKATNEAIDSDGWLRSGDIGYYDEDQMFFIVDRLKELIKYKAFQVPPAEIEGLLLSNPKIKDVGVIGIPDEESGELPFAFVVKQPGETLTEQEVIDFVAENASKAKWLRGGAKFIDAIPKNPSGKILRREMREIFSWFWGLIQTSQVLISEKQNQIMESESDSNIIYGGDPEIFGSLTQGCGSLGELILTGLQKSGNKISIINGATHKMWTSRDILEHSKIMSRTLYGLGIRQNDVISIISENRHEFTSIAFGAIFLNAIVAPINVVYTERELKHTLDLSKPKIVFVSPFAATKVVSVCKKLNYVKNVVIIEDDQSQTDNFTLSLNEMIKKYEKISFNVDDHVRRKVDINTQVALIFCSSGTTGLPKGVETTQRNAMSCLQSHHGFMMFYEANYNIPPVAINVAPWFHVLGFISMFMVACSDKGTFVFLARFDEETFYKAIETHEVNFLVLVPPIMLLLAKSPLLDKYNLSCVKNISCGAAPLSKEVEDQVLERFKGQVVIRQGYGMSESTYGTIGVIDRFKAGSVGEVIKGVYVKVIDENGRALGPNQPGELCFKGDRIMKGYINNRKATNEAIDSDGWLRSGDIGYYDEDKMFFIVDRLKELIKYKAFQVPPAEIEGLLLSNPKIKDVGVIGIPDEESGELPFAFVVKQPGETLTEQEVIDFVAENASKAKWLRGGAKFIDAIPKNPISLTHLRCKQLRVSFEMDVKSDPNIIYGGDIEIPEDEEEIDYASLGDQIVSDFKLGFNRTSFINGVTNEIWTFRDQLEQSTIIARTLFGAGFRQNDVISIISENRHEFPAIAFGAFYLNAIVAPLNTTYTERELKHALQLSKPKFVFVSPFAAKRVIAACRKLKFVKNVILIGDGVKGDSFAIPLKDLIRKYEKIDFKVEDFTTKKMNTREQIALIVCSSGTTGMPKGVSITQQNMMTTFRIYREAFKLGKMINPDGTIVLNVAPWFHAMGFVSMFLVACSRETVFIFLPKFEEERFLQVIEKYKINTLTVVPPVCVFLAKSPLVDKYDISSVKVIGCGAAALSKEVDEKVCERLNVVIRQGYGMSETTMGTMGTNALVKPGSVGQALKGVYVKVIDENGKTLGPNQPGELCFKGDVLMKGYVDDPKATSQTIDSDGWLHSGDIGYYDEDQMFYIVDRLKELIKYKASQVPPAEIEGLLLSNPKIKDVGVIGIPDEESGELPFAFVVKQPGETLTEQEVIDFVAENASKAKWLRGGVKFIDNIPRNPSGKLLRREMRLMYKNSKSKL</sequence>